<comment type="caution">
    <text evidence="1">The sequence shown here is derived from an EMBL/GenBank/DDBJ whole genome shotgun (WGS) entry which is preliminary data.</text>
</comment>
<name>A0A5D3YN65_9BACT</name>
<dbReference type="EMBL" id="VNHY01000001">
    <property type="protein sequence ID" value="TYP94778.1"/>
    <property type="molecule type" value="Genomic_DNA"/>
</dbReference>
<dbReference type="Proteomes" id="UP000324595">
    <property type="component" value="Unassembled WGS sequence"/>
</dbReference>
<accession>A0A5D3YN65</accession>
<proteinExistence type="predicted"/>
<sequence length="150" mass="16835">MLFSKSCVYGLRATLFLASKEDEEHTSIRELSEELDISFHFLTKILQQLTEVDLLESKKGPKGGVRLTKPAEEISLLDIVVAIDGDELFKECVLGLPGCGIDKPCPLHSIWAENRDDIQKMLETQTLLDMAEKGKQQNLRVTADGKFEWG</sequence>
<keyword evidence="2" id="KW-1185">Reference proteome</keyword>
<dbReference type="AlphaFoldDB" id="A0A5D3YN65"/>
<dbReference type="InterPro" id="IPR036388">
    <property type="entry name" value="WH-like_DNA-bd_sf"/>
</dbReference>
<dbReference type="NCBIfam" id="TIGR00738">
    <property type="entry name" value="rrf2_super"/>
    <property type="match status" value="1"/>
</dbReference>
<dbReference type="InterPro" id="IPR000944">
    <property type="entry name" value="Tscrpt_reg_Rrf2"/>
</dbReference>
<evidence type="ECO:0000313" key="1">
    <source>
        <dbReference type="EMBL" id="TYP94778.1"/>
    </source>
</evidence>
<dbReference type="PANTHER" id="PTHR33221:SF13">
    <property type="entry name" value="TRANSCRIPTIONAL REGULATOR-RELATED"/>
    <property type="match status" value="1"/>
</dbReference>
<dbReference type="PANTHER" id="PTHR33221">
    <property type="entry name" value="WINGED HELIX-TURN-HELIX TRANSCRIPTIONAL REGULATOR, RRF2 FAMILY"/>
    <property type="match status" value="1"/>
</dbReference>
<dbReference type="GO" id="GO:0005829">
    <property type="term" value="C:cytosol"/>
    <property type="evidence" value="ECO:0007669"/>
    <property type="project" value="TreeGrafter"/>
</dbReference>
<evidence type="ECO:0000313" key="2">
    <source>
        <dbReference type="Proteomes" id="UP000324595"/>
    </source>
</evidence>
<gene>
    <name evidence="1" type="ORF">LX73_0067</name>
</gene>
<dbReference type="Gene3D" id="1.10.10.10">
    <property type="entry name" value="Winged helix-like DNA-binding domain superfamily/Winged helix DNA-binding domain"/>
    <property type="match status" value="1"/>
</dbReference>
<dbReference type="InterPro" id="IPR036390">
    <property type="entry name" value="WH_DNA-bd_sf"/>
</dbReference>
<dbReference type="OrthoDB" id="9808360at2"/>
<reference evidence="1 2" key="1">
    <citation type="submission" date="2019-07" db="EMBL/GenBank/DDBJ databases">
        <title>Genomic Encyclopedia of Archaeal and Bacterial Type Strains, Phase II (KMG-II): from individual species to whole genera.</title>
        <authorList>
            <person name="Goeker M."/>
        </authorList>
    </citation>
    <scope>NUCLEOTIDE SEQUENCE [LARGE SCALE GENOMIC DNA]</scope>
    <source>
        <strain evidence="1 2">DSM 21935</strain>
    </source>
</reference>
<dbReference type="GO" id="GO:0003700">
    <property type="term" value="F:DNA-binding transcription factor activity"/>
    <property type="evidence" value="ECO:0007669"/>
    <property type="project" value="TreeGrafter"/>
</dbReference>
<protein>
    <submittedName>
        <fullName evidence="1">Transcriptional regulator, BadM/Rrf2 family</fullName>
    </submittedName>
</protein>
<organism evidence="1 2">
    <name type="scientific">Fodinibius salinus</name>
    <dbReference type="NCBI Taxonomy" id="860790"/>
    <lineage>
        <taxon>Bacteria</taxon>
        <taxon>Pseudomonadati</taxon>
        <taxon>Balneolota</taxon>
        <taxon>Balneolia</taxon>
        <taxon>Balneolales</taxon>
        <taxon>Balneolaceae</taxon>
        <taxon>Fodinibius</taxon>
    </lineage>
</organism>
<dbReference type="RefSeq" id="WP_148897478.1">
    <property type="nucleotide sequence ID" value="NZ_VNHY01000001.1"/>
</dbReference>
<dbReference type="PROSITE" id="PS51197">
    <property type="entry name" value="HTH_RRF2_2"/>
    <property type="match status" value="1"/>
</dbReference>
<dbReference type="Pfam" id="PF02082">
    <property type="entry name" value="Rrf2"/>
    <property type="match status" value="1"/>
</dbReference>
<dbReference type="SUPFAM" id="SSF46785">
    <property type="entry name" value="Winged helix' DNA-binding domain"/>
    <property type="match status" value="1"/>
</dbReference>